<dbReference type="InterPro" id="IPR002913">
    <property type="entry name" value="START_lipid-bd_dom"/>
</dbReference>
<dbReference type="GO" id="GO:0005794">
    <property type="term" value="C:Golgi apparatus"/>
    <property type="evidence" value="ECO:0007669"/>
    <property type="project" value="UniProtKB-SubCell"/>
</dbReference>
<keyword evidence="9" id="KW-0333">Golgi apparatus</keyword>
<accession>A0A7M7KRQ4</accession>
<evidence type="ECO:0000256" key="3">
    <source>
        <dbReference type="ARBA" id="ARBA00004496"/>
    </source>
</evidence>
<feature type="domain" description="PH" evidence="13">
    <location>
        <begin position="38"/>
        <end position="133"/>
    </location>
</feature>
<name>A0A7M7KRQ4_VARDE</name>
<dbReference type="PROSITE" id="PS50848">
    <property type="entry name" value="START"/>
    <property type="match status" value="1"/>
</dbReference>
<dbReference type="PANTHER" id="PTHR19308">
    <property type="entry name" value="PHOSPHATIDYLCHOLINE TRANSFER PROTEIN"/>
    <property type="match status" value="1"/>
</dbReference>
<comment type="catalytic activity">
    <reaction evidence="1">
        <text>N-hexadecanoylsphing-4-enine(in) = N-hexadecanoylsphing-4-enine(out)</text>
        <dbReference type="Rhea" id="RHEA:45720"/>
        <dbReference type="ChEBI" id="CHEBI:72959"/>
    </reaction>
</comment>
<dbReference type="RefSeq" id="XP_022664931.1">
    <property type="nucleotide sequence ID" value="XM_022809196.1"/>
</dbReference>
<dbReference type="SMART" id="SM00233">
    <property type="entry name" value="PH"/>
    <property type="match status" value="1"/>
</dbReference>
<comment type="subcellular location">
    <subcellularLocation>
        <location evidence="3">Cytoplasm</location>
    </subcellularLocation>
    <subcellularLocation>
        <location evidence="2">Endoplasmic reticulum</location>
    </subcellularLocation>
    <subcellularLocation>
        <location evidence="4">Golgi apparatus</location>
    </subcellularLocation>
</comment>
<feature type="domain" description="START" evidence="14">
    <location>
        <begin position="388"/>
        <end position="607"/>
    </location>
</feature>
<keyword evidence="8" id="KW-0256">Endoplasmic reticulum</keyword>
<evidence type="ECO:0000256" key="6">
    <source>
        <dbReference type="ARBA" id="ARBA00022448"/>
    </source>
</evidence>
<dbReference type="InterPro" id="IPR051213">
    <property type="entry name" value="START_lipid_transfer"/>
</dbReference>
<dbReference type="InterPro" id="IPR023393">
    <property type="entry name" value="START-like_dom_sf"/>
</dbReference>
<dbReference type="OrthoDB" id="2344588at2759"/>
<dbReference type="InterPro" id="IPR001849">
    <property type="entry name" value="PH_domain"/>
</dbReference>
<dbReference type="SUPFAM" id="SSF50729">
    <property type="entry name" value="PH domain-like"/>
    <property type="match status" value="1"/>
</dbReference>
<evidence type="ECO:0000256" key="5">
    <source>
        <dbReference type="ARBA" id="ARBA00021440"/>
    </source>
</evidence>
<evidence type="ECO:0000256" key="4">
    <source>
        <dbReference type="ARBA" id="ARBA00004555"/>
    </source>
</evidence>
<dbReference type="GO" id="GO:0035621">
    <property type="term" value="P:ER to Golgi ceramide transport"/>
    <property type="evidence" value="ECO:0007669"/>
    <property type="project" value="TreeGrafter"/>
</dbReference>
<dbReference type="SUPFAM" id="SSF55961">
    <property type="entry name" value="Bet v1-like"/>
    <property type="match status" value="1"/>
</dbReference>
<dbReference type="RefSeq" id="XP_022664930.1">
    <property type="nucleotide sequence ID" value="XM_022809195.1"/>
</dbReference>
<dbReference type="EnsemblMetazoa" id="XM_022809196">
    <property type="protein sequence ID" value="XP_022664931"/>
    <property type="gene ID" value="LOC111251979"/>
</dbReference>
<organism evidence="15 16">
    <name type="scientific">Varroa destructor</name>
    <name type="common">Honeybee mite</name>
    <dbReference type="NCBI Taxonomy" id="109461"/>
    <lineage>
        <taxon>Eukaryota</taxon>
        <taxon>Metazoa</taxon>
        <taxon>Ecdysozoa</taxon>
        <taxon>Arthropoda</taxon>
        <taxon>Chelicerata</taxon>
        <taxon>Arachnida</taxon>
        <taxon>Acari</taxon>
        <taxon>Parasitiformes</taxon>
        <taxon>Mesostigmata</taxon>
        <taxon>Gamasina</taxon>
        <taxon>Dermanyssoidea</taxon>
        <taxon>Varroidae</taxon>
        <taxon>Varroa</taxon>
    </lineage>
</organism>
<protein>
    <recommendedName>
        <fullName evidence="5">Ceramide transfer protein</fullName>
    </recommendedName>
    <alternativeName>
        <fullName evidence="12">Collagen type IV alpha-3-binding protein</fullName>
    </alternativeName>
</protein>
<dbReference type="Proteomes" id="UP000594260">
    <property type="component" value="Unplaced"/>
</dbReference>
<evidence type="ECO:0000256" key="7">
    <source>
        <dbReference type="ARBA" id="ARBA00022490"/>
    </source>
</evidence>
<dbReference type="GO" id="GO:0005783">
    <property type="term" value="C:endoplasmic reticulum"/>
    <property type="evidence" value="ECO:0007669"/>
    <property type="project" value="UniProtKB-SubCell"/>
</dbReference>
<keyword evidence="10" id="KW-0175">Coiled coil</keyword>
<dbReference type="Pfam" id="PF01852">
    <property type="entry name" value="START"/>
    <property type="match status" value="2"/>
</dbReference>
<dbReference type="AlphaFoldDB" id="A0A7M7KRQ4"/>
<evidence type="ECO:0000256" key="8">
    <source>
        <dbReference type="ARBA" id="ARBA00022824"/>
    </source>
</evidence>
<dbReference type="GO" id="GO:0008289">
    <property type="term" value="F:lipid binding"/>
    <property type="evidence" value="ECO:0007669"/>
    <property type="project" value="InterPro"/>
</dbReference>
<evidence type="ECO:0000256" key="2">
    <source>
        <dbReference type="ARBA" id="ARBA00004240"/>
    </source>
</evidence>
<dbReference type="GeneID" id="111251979"/>
<evidence type="ECO:0000259" key="14">
    <source>
        <dbReference type="PROSITE" id="PS50848"/>
    </source>
</evidence>
<dbReference type="CDD" id="cd13283">
    <property type="entry name" value="PH_GPBP"/>
    <property type="match status" value="1"/>
</dbReference>
<dbReference type="RefSeq" id="XP_022664932.1">
    <property type="nucleotide sequence ID" value="XM_022809197.1"/>
</dbReference>
<dbReference type="Pfam" id="PF00169">
    <property type="entry name" value="PH"/>
    <property type="match status" value="1"/>
</dbReference>
<reference evidence="15" key="1">
    <citation type="submission" date="2021-01" db="UniProtKB">
        <authorList>
            <consortium name="EnsemblMetazoa"/>
        </authorList>
    </citation>
    <scope>IDENTIFICATION</scope>
</reference>
<dbReference type="Gene3D" id="3.30.530.20">
    <property type="match status" value="1"/>
</dbReference>
<dbReference type="EnsemblMetazoa" id="XM_022809194">
    <property type="protein sequence ID" value="XP_022664929"/>
    <property type="gene ID" value="LOC111251979"/>
</dbReference>
<evidence type="ECO:0000256" key="11">
    <source>
        <dbReference type="ARBA" id="ARBA00023055"/>
    </source>
</evidence>
<dbReference type="Gene3D" id="2.30.29.30">
    <property type="entry name" value="Pleckstrin-homology domain (PH domain)/Phosphotyrosine-binding domain (PTB)"/>
    <property type="match status" value="1"/>
</dbReference>
<evidence type="ECO:0000256" key="12">
    <source>
        <dbReference type="ARBA" id="ARBA00031527"/>
    </source>
</evidence>
<evidence type="ECO:0000256" key="10">
    <source>
        <dbReference type="ARBA" id="ARBA00023054"/>
    </source>
</evidence>
<sequence>MSDDGGSGALAGGGALLSDEEEELSSSAGPSASSTISGITLQGSLCKWTNYLHGWQPRYFVLANQTLSYYKSENDTSFGCRGAVSIQKAICKPHEVDECRFDMGVVNGDMWYLRANDVETRNRWLEAIESHKNAPDSAYGSDQSLKRHGSSISIGSTMSQSSIGSRRSLIKEKLNEIDTFKDILARQVDTIQTVYEGLAGVVSEFPSAVSSVDVRGEAMTFKATSHALLAACAQCVELVSQHEDNWRRKLEREVERRRRAEAALGTGNGMSTIVATGGLDSSAAASAGGNGVVTALGKRPSLINMNCPDMVEGPHSLLNEEDFFDAVEAFIEQNDQEVEQKRQIRNKVRQLQNPDATGAQIKNHPLSKEIDETTREQYRYALMGLGGEGGWQLFAEDGLMKMYKREVEVDGLVCDPLKAVHVVKGVTGREMCHYFFAPEVRYDWEPTVETMKVVEVVETSKTLVFHQIHKRVWPAAQRDALFWSHIEQMAGEGVEAEQVEQFGEPLGPPVSGDLFNTWMVCNKSCDQPEIPVGRCVRVFLTVCLVGQTYVEGDPQIAGRDKVTTRITYCSSINPGGWAPASVLRSIYKREYPKFLKRFTQYVKEQTENKPIMF</sequence>
<evidence type="ECO:0000313" key="15">
    <source>
        <dbReference type="EnsemblMetazoa" id="XP_022664930"/>
    </source>
</evidence>
<dbReference type="RefSeq" id="XP_022664928.1">
    <property type="nucleotide sequence ID" value="XM_022809193.1"/>
</dbReference>
<keyword evidence="6" id="KW-0813">Transport</keyword>
<evidence type="ECO:0000313" key="16">
    <source>
        <dbReference type="Proteomes" id="UP000594260"/>
    </source>
</evidence>
<dbReference type="CTD" id="38928"/>
<dbReference type="FunCoup" id="A0A7M7KRQ4">
    <property type="interactions" value="2075"/>
</dbReference>
<dbReference type="InParanoid" id="A0A7M7KRQ4"/>
<dbReference type="PANTHER" id="PTHR19308:SF53">
    <property type="entry name" value="CERAMIDE TRANSFER PROTEIN"/>
    <property type="match status" value="1"/>
</dbReference>
<dbReference type="SMART" id="SM00234">
    <property type="entry name" value="START"/>
    <property type="match status" value="1"/>
</dbReference>
<keyword evidence="16" id="KW-1185">Reference proteome</keyword>
<proteinExistence type="predicted"/>
<dbReference type="KEGG" id="vde:111251979"/>
<dbReference type="RefSeq" id="XP_022664929.1">
    <property type="nucleotide sequence ID" value="XM_022809194.1"/>
</dbReference>
<keyword evidence="11" id="KW-0445">Lipid transport</keyword>
<dbReference type="OMA" id="WSHMRRV"/>
<dbReference type="PROSITE" id="PS50003">
    <property type="entry name" value="PH_DOMAIN"/>
    <property type="match status" value="1"/>
</dbReference>
<dbReference type="EnsemblMetazoa" id="XM_022809193">
    <property type="protein sequence ID" value="XP_022664928"/>
    <property type="gene ID" value="LOC111251979"/>
</dbReference>
<evidence type="ECO:0000256" key="1">
    <source>
        <dbReference type="ARBA" id="ARBA00000074"/>
    </source>
</evidence>
<evidence type="ECO:0000259" key="13">
    <source>
        <dbReference type="PROSITE" id="PS50003"/>
    </source>
</evidence>
<evidence type="ECO:0000256" key="9">
    <source>
        <dbReference type="ARBA" id="ARBA00023034"/>
    </source>
</evidence>
<dbReference type="CDD" id="cd08872">
    <property type="entry name" value="START_STARD11-like"/>
    <property type="match status" value="1"/>
</dbReference>
<dbReference type="InterPro" id="IPR011993">
    <property type="entry name" value="PH-like_dom_sf"/>
</dbReference>
<dbReference type="EnsemblMetazoa" id="XM_022809195">
    <property type="protein sequence ID" value="XP_022664930"/>
    <property type="gene ID" value="LOC111251979"/>
</dbReference>
<dbReference type="EnsemblMetazoa" id="XM_022809197">
    <property type="protein sequence ID" value="XP_022664932"/>
    <property type="gene ID" value="LOC111251979"/>
</dbReference>
<keyword evidence="7" id="KW-0963">Cytoplasm</keyword>
<dbReference type="InterPro" id="IPR041952">
    <property type="entry name" value="STARD11_START"/>
</dbReference>